<feature type="domain" description="SF4 helicase" evidence="13">
    <location>
        <begin position="184"/>
        <end position="458"/>
    </location>
</feature>
<evidence type="ECO:0000256" key="12">
    <source>
        <dbReference type="RuleBase" id="RU362085"/>
    </source>
</evidence>
<protein>
    <recommendedName>
        <fullName evidence="11 12">Replicative DNA helicase</fullName>
        <ecNumber evidence="11 12">5.6.2.3</ecNumber>
    </recommendedName>
</protein>
<keyword evidence="6 12" id="KW-0347">Helicase</keyword>
<dbReference type="GO" id="GO:0006269">
    <property type="term" value="P:DNA replication, synthesis of primer"/>
    <property type="evidence" value="ECO:0007669"/>
    <property type="project" value="UniProtKB-UniRule"/>
</dbReference>
<dbReference type="GO" id="GO:0005829">
    <property type="term" value="C:cytosol"/>
    <property type="evidence" value="ECO:0007669"/>
    <property type="project" value="TreeGrafter"/>
</dbReference>
<dbReference type="EC" id="5.6.2.3" evidence="11 12"/>
<dbReference type="CDD" id="cd00984">
    <property type="entry name" value="DnaB_C"/>
    <property type="match status" value="1"/>
</dbReference>
<dbReference type="GO" id="GO:0005524">
    <property type="term" value="F:ATP binding"/>
    <property type="evidence" value="ECO:0007669"/>
    <property type="project" value="UniProtKB-UniRule"/>
</dbReference>
<dbReference type="PROSITE" id="PS51199">
    <property type="entry name" value="SF4_HELICASE"/>
    <property type="match status" value="1"/>
</dbReference>
<dbReference type="InterPro" id="IPR007692">
    <property type="entry name" value="DNA_helicase_DnaB"/>
</dbReference>
<comment type="caution">
    <text evidence="14">The sequence shown here is derived from an EMBL/GenBank/DDBJ whole genome shotgun (WGS) entry which is preliminary data.</text>
</comment>
<keyword evidence="3 12" id="KW-0235">DNA replication</keyword>
<dbReference type="GO" id="GO:0003677">
    <property type="term" value="F:DNA binding"/>
    <property type="evidence" value="ECO:0007669"/>
    <property type="project" value="UniProtKB-UniRule"/>
</dbReference>
<dbReference type="SUPFAM" id="SSF52540">
    <property type="entry name" value="P-loop containing nucleoside triphosphate hydrolases"/>
    <property type="match status" value="1"/>
</dbReference>
<comment type="catalytic activity">
    <reaction evidence="10 12">
        <text>ATP + H2O = ADP + phosphate + H(+)</text>
        <dbReference type="Rhea" id="RHEA:13065"/>
        <dbReference type="ChEBI" id="CHEBI:15377"/>
        <dbReference type="ChEBI" id="CHEBI:15378"/>
        <dbReference type="ChEBI" id="CHEBI:30616"/>
        <dbReference type="ChEBI" id="CHEBI:43474"/>
        <dbReference type="ChEBI" id="CHEBI:456216"/>
        <dbReference type="EC" id="5.6.2.3"/>
    </reaction>
</comment>
<evidence type="ECO:0000256" key="3">
    <source>
        <dbReference type="ARBA" id="ARBA00022705"/>
    </source>
</evidence>
<dbReference type="Gene3D" id="3.40.50.300">
    <property type="entry name" value="P-loop containing nucleotide triphosphate hydrolases"/>
    <property type="match status" value="1"/>
</dbReference>
<accession>A0A2M7B9R3</accession>
<evidence type="ECO:0000256" key="4">
    <source>
        <dbReference type="ARBA" id="ARBA00022741"/>
    </source>
</evidence>
<comment type="similarity">
    <text evidence="1 12">Belongs to the helicase family. DnaB subfamily.</text>
</comment>
<dbReference type="Pfam" id="PF00772">
    <property type="entry name" value="DnaB"/>
    <property type="match status" value="1"/>
</dbReference>
<evidence type="ECO:0000256" key="5">
    <source>
        <dbReference type="ARBA" id="ARBA00022801"/>
    </source>
</evidence>
<dbReference type="Pfam" id="PF03796">
    <property type="entry name" value="DnaB_C"/>
    <property type="match status" value="1"/>
</dbReference>
<evidence type="ECO:0000313" key="15">
    <source>
        <dbReference type="Proteomes" id="UP000228561"/>
    </source>
</evidence>
<evidence type="ECO:0000256" key="2">
    <source>
        <dbReference type="ARBA" id="ARBA00022515"/>
    </source>
</evidence>
<evidence type="ECO:0000256" key="10">
    <source>
        <dbReference type="ARBA" id="ARBA00048954"/>
    </source>
</evidence>
<keyword evidence="5 12" id="KW-0378">Hydrolase</keyword>
<gene>
    <name evidence="14" type="primary">dnaB</name>
    <name evidence="14" type="ORF">COS58_00235</name>
</gene>
<dbReference type="SMART" id="SM00382">
    <property type="entry name" value="AAA"/>
    <property type="match status" value="1"/>
</dbReference>
<dbReference type="GO" id="GO:0016887">
    <property type="term" value="F:ATP hydrolysis activity"/>
    <property type="evidence" value="ECO:0007669"/>
    <property type="project" value="RHEA"/>
</dbReference>
<sequence length="462" mass="52097">MPGKKINTTSFLRMPPQDLEAEMSALGAIMLDGNVMLQVADLLIPNDFYRENHNWIYGAMYDLFNQHAPIDVLSVASRLKEKQQLDQVGGNTYLAELINGVPSASNAKYYAEIVRKKSILRHLIEAANHINQLGFKEEEDLDFLLDEAEQSIFKIARLSLRQNFLNIKVALDEAWERLEKVHKSGDVLRGVPTGFPDIDRLLSGLQKSDFIVLAGRPSFGKTSLALDIARHASCNCNIPVGIFSLEMSSQQLVDRLLAAEAEVDSWELRNGKLTNKEDFSRLQKALGKLSKAPLFIEDAPSLNVLQIRAMARRLQTEAERQYKGGLGLLIIDYIQLITPRREIDNPVQQMTEISRSLKSLARELGVPILALSQLSRAVEQRNPPIPRLSDLRESGAIEQDADVVMFIHREDKYKDNTNPDRKNVAEIHIAKHRNGPIGKIDLYFNEKKVTFVSVSSQNFNVF</sequence>
<dbReference type="InterPro" id="IPR007693">
    <property type="entry name" value="DNA_helicase_DnaB-like_N"/>
</dbReference>
<dbReference type="PANTHER" id="PTHR30153:SF2">
    <property type="entry name" value="REPLICATIVE DNA HELICASE"/>
    <property type="match status" value="1"/>
</dbReference>
<dbReference type="AlphaFoldDB" id="A0A2M7B9R3"/>
<dbReference type="InterPro" id="IPR036185">
    <property type="entry name" value="DNA_heli_DnaB-like_N_sf"/>
</dbReference>
<dbReference type="FunFam" id="1.10.860.10:FF:000001">
    <property type="entry name" value="Replicative DNA helicase"/>
    <property type="match status" value="1"/>
</dbReference>
<dbReference type="InterPro" id="IPR027417">
    <property type="entry name" value="P-loop_NTPase"/>
</dbReference>
<evidence type="ECO:0000256" key="7">
    <source>
        <dbReference type="ARBA" id="ARBA00022840"/>
    </source>
</evidence>
<keyword evidence="9" id="KW-0413">Isomerase</keyword>
<organism evidence="14 15">
    <name type="scientific">Candidatus Tagabacteria bacterium CG03_land_8_20_14_0_80_41_22</name>
    <dbReference type="NCBI Taxonomy" id="1975020"/>
    <lineage>
        <taxon>Bacteria</taxon>
        <taxon>Candidatus Tagaibacteriota</taxon>
    </lineage>
</organism>
<evidence type="ECO:0000313" key="14">
    <source>
        <dbReference type="EMBL" id="PIU99830.1"/>
    </source>
</evidence>
<name>A0A2M7B9R3_9BACT</name>
<dbReference type="PANTHER" id="PTHR30153">
    <property type="entry name" value="REPLICATIVE DNA HELICASE DNAB"/>
    <property type="match status" value="1"/>
</dbReference>
<dbReference type="EMBL" id="PEVG01000002">
    <property type="protein sequence ID" value="PIU99830.1"/>
    <property type="molecule type" value="Genomic_DNA"/>
</dbReference>
<dbReference type="SUPFAM" id="SSF48024">
    <property type="entry name" value="N-terminal domain of DnaB helicase"/>
    <property type="match status" value="1"/>
</dbReference>
<keyword evidence="8 12" id="KW-0238">DNA-binding</keyword>
<evidence type="ECO:0000256" key="11">
    <source>
        <dbReference type="NCBIfam" id="TIGR00665"/>
    </source>
</evidence>
<dbReference type="GO" id="GO:0043139">
    <property type="term" value="F:5'-3' DNA helicase activity"/>
    <property type="evidence" value="ECO:0007669"/>
    <property type="project" value="UniProtKB-EC"/>
</dbReference>
<dbReference type="InterPro" id="IPR016136">
    <property type="entry name" value="DNA_helicase_N/primase_C"/>
</dbReference>
<comment type="function">
    <text evidence="12">The main replicative DNA helicase, it participates in initiation and elongation during chromosome replication. Travels ahead of the DNA replisome, separating dsDNA into templates for DNA synthesis. A processive ATP-dependent 5'-3' DNA helicase it has DNA-dependent ATPase activity.</text>
</comment>
<evidence type="ECO:0000256" key="9">
    <source>
        <dbReference type="ARBA" id="ARBA00023235"/>
    </source>
</evidence>
<dbReference type="NCBIfam" id="TIGR00665">
    <property type="entry name" value="DnaB"/>
    <property type="match status" value="1"/>
</dbReference>
<keyword evidence="2 12" id="KW-0639">Primosome</keyword>
<dbReference type="Gene3D" id="1.10.860.10">
    <property type="entry name" value="DNAb Helicase, Chain A"/>
    <property type="match status" value="1"/>
</dbReference>
<evidence type="ECO:0000259" key="13">
    <source>
        <dbReference type="PROSITE" id="PS51199"/>
    </source>
</evidence>
<keyword evidence="7 12" id="KW-0067">ATP-binding</keyword>
<keyword evidence="4 12" id="KW-0547">Nucleotide-binding</keyword>
<evidence type="ECO:0000256" key="8">
    <source>
        <dbReference type="ARBA" id="ARBA00023125"/>
    </source>
</evidence>
<reference evidence="15" key="1">
    <citation type="submission" date="2017-09" db="EMBL/GenBank/DDBJ databases">
        <title>Depth-based differentiation of microbial function through sediment-hosted aquifers and enrichment of novel symbionts in the deep terrestrial subsurface.</title>
        <authorList>
            <person name="Probst A.J."/>
            <person name="Ladd B."/>
            <person name="Jarett J.K."/>
            <person name="Geller-Mcgrath D.E."/>
            <person name="Sieber C.M.K."/>
            <person name="Emerson J.B."/>
            <person name="Anantharaman K."/>
            <person name="Thomas B.C."/>
            <person name="Malmstrom R."/>
            <person name="Stieglmeier M."/>
            <person name="Klingl A."/>
            <person name="Woyke T."/>
            <person name="Ryan C.M."/>
            <person name="Banfield J.F."/>
        </authorList>
    </citation>
    <scope>NUCLEOTIDE SEQUENCE [LARGE SCALE GENOMIC DNA]</scope>
</reference>
<dbReference type="GO" id="GO:1990077">
    <property type="term" value="C:primosome complex"/>
    <property type="evidence" value="ECO:0007669"/>
    <property type="project" value="UniProtKB-UniRule"/>
</dbReference>
<dbReference type="InterPro" id="IPR003593">
    <property type="entry name" value="AAA+_ATPase"/>
</dbReference>
<dbReference type="Proteomes" id="UP000228561">
    <property type="component" value="Unassembled WGS sequence"/>
</dbReference>
<proteinExistence type="inferred from homology"/>
<dbReference type="InterPro" id="IPR007694">
    <property type="entry name" value="DNA_helicase_DnaB-like_C"/>
</dbReference>
<evidence type="ECO:0000256" key="1">
    <source>
        <dbReference type="ARBA" id="ARBA00008428"/>
    </source>
</evidence>
<evidence type="ECO:0000256" key="6">
    <source>
        <dbReference type="ARBA" id="ARBA00022806"/>
    </source>
</evidence>